<dbReference type="EMBL" id="AP017368">
    <property type="protein sequence ID" value="BAV92527.1"/>
    <property type="molecule type" value="Genomic_DNA"/>
</dbReference>
<dbReference type="Pfam" id="PF03477">
    <property type="entry name" value="ATP-cone"/>
    <property type="match status" value="1"/>
</dbReference>
<organism evidence="5 6">
    <name type="scientific">Candidatus Desulfovibrio trichonymphae</name>
    <dbReference type="NCBI Taxonomy" id="1725232"/>
    <lineage>
        <taxon>Bacteria</taxon>
        <taxon>Pseudomonadati</taxon>
        <taxon>Thermodesulfobacteriota</taxon>
        <taxon>Desulfovibrionia</taxon>
        <taxon>Desulfovibrionales</taxon>
        <taxon>Desulfovibrionaceae</taxon>
        <taxon>Desulfovibrio</taxon>
    </lineage>
</organism>
<evidence type="ECO:0000313" key="5">
    <source>
        <dbReference type="EMBL" id="BAV92527.1"/>
    </source>
</evidence>
<evidence type="ECO:0000259" key="4">
    <source>
        <dbReference type="PROSITE" id="PS51161"/>
    </source>
</evidence>
<keyword evidence="2 3" id="KW-0067">ATP-binding</keyword>
<evidence type="ECO:0000256" key="3">
    <source>
        <dbReference type="PROSITE-ProRule" id="PRU00492"/>
    </source>
</evidence>
<evidence type="ECO:0000256" key="1">
    <source>
        <dbReference type="ARBA" id="ARBA00022741"/>
    </source>
</evidence>
<dbReference type="KEGG" id="dtr:RSDT_1015"/>
<dbReference type="OrthoDB" id="9762933at2"/>
<dbReference type="GO" id="GO:0005524">
    <property type="term" value="F:ATP binding"/>
    <property type="evidence" value="ECO:0007669"/>
    <property type="project" value="UniProtKB-UniRule"/>
</dbReference>
<dbReference type="Pfam" id="PF13597">
    <property type="entry name" value="NRDD"/>
    <property type="match status" value="1"/>
</dbReference>
<keyword evidence="1 3" id="KW-0547">Nucleotide-binding</keyword>
<proteinExistence type="predicted"/>
<protein>
    <submittedName>
        <fullName evidence="5">Anaerobic ribonucleoside-triphosphate reductase</fullName>
    </submittedName>
</protein>
<name>A0A1J1DRN8_9BACT</name>
<dbReference type="Gene3D" id="3.20.70.20">
    <property type="match status" value="1"/>
</dbReference>
<keyword evidence="6" id="KW-1185">Reference proteome</keyword>
<reference evidence="5 6" key="1">
    <citation type="journal article" date="2017" name="ISME J.">
        <title>Genome of 'Ca. Desulfovibrio trichonymphae', an H2-oxidizing bacterium in a tripartite symbiotic system within a protist cell in the termite gut.</title>
        <authorList>
            <person name="Kuwahara H."/>
            <person name="Yuki M."/>
            <person name="Izawa K."/>
            <person name="Ohkuma M."/>
            <person name="Hongoh Y."/>
        </authorList>
    </citation>
    <scope>NUCLEOTIDE SEQUENCE [LARGE SCALE GENOMIC DNA]</scope>
    <source>
        <strain evidence="5 6">Rs-N31</strain>
    </source>
</reference>
<sequence>MYFSAITKRDGRVAEFDVAKITAALHKAGKATGEFEEREARRLTMQVLSLAKAMHLPNPPDVESIQDVVEQVLLDSPFRATAKAYILYREQRAQLRSIKTMANVDLLEGYLNKMDWRVRENSNMGFSLQGLNNYISSDITSEYWLNRIYTPEIREAHANGDFHLHDLSLLSVYCVGWDLADLLRQGFKGVAGNVESAPAKHFRSALGQLANFFYTLQGEAAGAQAVSSFDTLLAPFLRSDGIGYEEVKQALQEFVFNINIPTRVGFQTPFTNITLDMNVPSLLKNTPVIIGGRDQDTVYGDYQAEMDVLNRAFAEVMMAGDNKGRVFTFPIPTYNITKDFDWGSERFESVWKMTGRYGIPYFSNFVNSDMSPEDARSMCCRLRLDTRALRKRGGGLFGANPLTGSIGVVTMNMPRLGHLSGDEQDFLIRLDALMKLAKDSLVIKRKELERFTGCGLYPYTTFYLRDVNARHNAYWFNHFSTIGIVGMNEACLNLMGKGIATAEGQDFSLRVLAHMRRKLEEFQVETGDFFNLEATPAEGTSYRFARLDKKKFPEILFANGKAGEESAAATQAPYYTNSTHLPVNYSTDIFDALDLQDKLQGSYTGGTVLHGYLGEEVTDTKTVRNMVRAITDNYSLPYFTLTPTFSICADHGYLKGEQTMCPVCSRETEVYSRVVGYLRPVSRWNDGKRAEYANRTPYVV</sequence>
<feature type="domain" description="ATP-cone" evidence="4">
    <location>
        <begin position="4"/>
        <end position="96"/>
    </location>
</feature>
<dbReference type="InterPro" id="IPR012833">
    <property type="entry name" value="NrdD"/>
</dbReference>
<evidence type="ECO:0000313" key="6">
    <source>
        <dbReference type="Proteomes" id="UP000242645"/>
    </source>
</evidence>
<dbReference type="GO" id="GO:0006260">
    <property type="term" value="P:DNA replication"/>
    <property type="evidence" value="ECO:0007669"/>
    <property type="project" value="InterPro"/>
</dbReference>
<dbReference type="Proteomes" id="UP000242645">
    <property type="component" value="Chromosome"/>
</dbReference>
<dbReference type="GO" id="GO:0031250">
    <property type="term" value="C:anaerobic ribonucleoside-triphosphate reductase complex"/>
    <property type="evidence" value="ECO:0007669"/>
    <property type="project" value="TreeGrafter"/>
</dbReference>
<dbReference type="CDD" id="cd01675">
    <property type="entry name" value="RNR_III"/>
    <property type="match status" value="1"/>
</dbReference>
<dbReference type="RefSeq" id="WP_096400136.1">
    <property type="nucleotide sequence ID" value="NZ_AP017368.1"/>
</dbReference>
<dbReference type="NCBIfam" id="NF006126">
    <property type="entry name" value="PRK08270.1"/>
    <property type="match status" value="1"/>
</dbReference>
<dbReference type="GO" id="GO:0008998">
    <property type="term" value="F:ribonucleoside-triphosphate reductase (thioredoxin) activity"/>
    <property type="evidence" value="ECO:0007669"/>
    <property type="project" value="InterPro"/>
</dbReference>
<dbReference type="InterPro" id="IPR005144">
    <property type="entry name" value="ATP-cone_dom"/>
</dbReference>
<dbReference type="NCBIfam" id="TIGR02487">
    <property type="entry name" value="NrdD"/>
    <property type="match status" value="1"/>
</dbReference>
<gene>
    <name evidence="5" type="primary">nrdD</name>
    <name evidence="5" type="ORF">RSDT_1015</name>
</gene>
<dbReference type="AlphaFoldDB" id="A0A1J1DRN8"/>
<dbReference type="GO" id="GO:0004748">
    <property type="term" value="F:ribonucleoside-diphosphate reductase activity, thioredoxin disulfide as acceptor"/>
    <property type="evidence" value="ECO:0007669"/>
    <property type="project" value="TreeGrafter"/>
</dbReference>
<dbReference type="PANTHER" id="PTHR21075">
    <property type="entry name" value="ANAEROBIC RIBONUCLEOSIDE-TRIPHOSPHATE REDUCTASE"/>
    <property type="match status" value="1"/>
</dbReference>
<dbReference type="PANTHER" id="PTHR21075:SF0">
    <property type="entry name" value="ANAEROBIC RIBONUCLEOSIDE-TRIPHOSPHATE REDUCTASE"/>
    <property type="match status" value="1"/>
</dbReference>
<accession>A0A1J1DRN8</accession>
<dbReference type="PROSITE" id="PS51161">
    <property type="entry name" value="ATP_CONE"/>
    <property type="match status" value="1"/>
</dbReference>
<dbReference type="SUPFAM" id="SSF51998">
    <property type="entry name" value="PFL-like glycyl radical enzymes"/>
    <property type="match status" value="1"/>
</dbReference>
<evidence type="ECO:0000256" key="2">
    <source>
        <dbReference type="ARBA" id="ARBA00022840"/>
    </source>
</evidence>
<dbReference type="GO" id="GO:0009265">
    <property type="term" value="P:2'-deoxyribonucleotide biosynthetic process"/>
    <property type="evidence" value="ECO:0007669"/>
    <property type="project" value="TreeGrafter"/>
</dbReference>